<evidence type="ECO:0000313" key="2">
    <source>
        <dbReference type="Proteomes" id="UP001299283"/>
    </source>
</evidence>
<sequence>MAGPTGLEDRLATVLAEVLSTDAEEDGALTVRYEGTLASIRVVAVAEDLELVSFTQVLAWDLPLDEGLRERAVEQGRLSQLGTVTLVEKDAQSADALLRYNFPGSGLSDDALRTFVLLVLAKGADIRDALIG</sequence>
<dbReference type="EMBL" id="JAYJJQ010000001">
    <property type="protein sequence ID" value="MEB3067753.1"/>
    <property type="molecule type" value="Genomic_DNA"/>
</dbReference>
<keyword evidence="2" id="KW-1185">Reference proteome</keyword>
<dbReference type="RefSeq" id="WP_225399323.1">
    <property type="nucleotide sequence ID" value="NZ_JAYJJQ010000001.1"/>
</dbReference>
<dbReference type="Proteomes" id="UP001299283">
    <property type="component" value="Unassembled WGS sequence"/>
</dbReference>
<comment type="caution">
    <text evidence="1">The sequence shown here is derived from an EMBL/GenBank/DDBJ whole genome shotgun (WGS) entry which is preliminary data.</text>
</comment>
<organism evidence="1 2">
    <name type="scientific">[Mycobacterium] vasticus</name>
    <dbReference type="NCBI Taxonomy" id="2875777"/>
    <lineage>
        <taxon>Bacteria</taxon>
        <taxon>Bacillati</taxon>
        <taxon>Actinomycetota</taxon>
        <taxon>Actinomycetes</taxon>
        <taxon>Mycobacteriales</taxon>
        <taxon>Mycobacteriaceae</taxon>
        <taxon>Mycolicibacter</taxon>
    </lineage>
</organism>
<accession>A0ABU5YVG2</accession>
<name>A0ABU5YVG2_9MYCO</name>
<gene>
    <name evidence="1" type="ORF">K5L39_00990</name>
</gene>
<evidence type="ECO:0008006" key="3">
    <source>
        <dbReference type="Google" id="ProtNLM"/>
    </source>
</evidence>
<protein>
    <recommendedName>
        <fullName evidence="3">Histidine kinase</fullName>
    </recommendedName>
</protein>
<evidence type="ECO:0000313" key="1">
    <source>
        <dbReference type="EMBL" id="MEB3067753.1"/>
    </source>
</evidence>
<reference evidence="1 2" key="1">
    <citation type="submission" date="2023-12" db="EMBL/GenBank/DDBJ databases">
        <title>Description of new species of Mycobacterium terrae complex isolated from sewage at the Sao Paulo Zoological Park Foundation in Brazil.</title>
        <authorList>
            <person name="Romagnoli C.L."/>
            <person name="Conceicao E.C."/>
            <person name="Machado E."/>
            <person name="Barreto L.B.P.F."/>
            <person name="Sharma A."/>
            <person name="Silva N.M."/>
            <person name="Marques L.E."/>
            <person name="Juliana M.A."/>
            <person name="Lourenco M.C.S."/>
            <person name="Digiampietri L.A."/>
            <person name="Suffys P.N."/>
            <person name="Viana-Niero C."/>
        </authorList>
    </citation>
    <scope>NUCLEOTIDE SEQUENCE [LARGE SCALE GENOMIC DNA]</scope>
    <source>
        <strain evidence="1 2">MYC017</strain>
    </source>
</reference>
<proteinExistence type="predicted"/>